<gene>
    <name evidence="3" type="primary">LOC111004780</name>
</gene>
<sequence length="693" mass="78032">MAPDRLDLQRMEKKSTESFKEYAQRCRDTATQVQPPLTDKELSAMFINTLKHPFYDRMIGSASTNFSNIMTIGETIEYGVKHGQITSTTEELLAAKRQVIPRRKLAPVPVDLIQPPYPRWYDVNARCDYHAGAIGHSTKNCTALKYRVQALIRVGIESKSKVGDITIPLEELFENLLGSGYVSVEYLCPNLKYKEYDGSQTCPFHAGAKGHSLEQCNRFQKRVQELLDSKVLTVTKSQLKKRTNVVEDILVAEGSSDSLKPKPLTIFYCEKLDAPSCSRKPITITVPAAFEVRGLTRTERCYTPDSLLKRVNEPASEKNKEKASEKKEKAEEDKKGKTKLNKDICDELVEAIVVKDASPKQSVSEEETQDFLKLVKQSEYKAFVSQDITVDNLSNVVGNITASSSITFTDEEIPPESTRHTKPLHISVKCKNFLIAKVLVDNGSSLNIMPRSTLEKLPVDMSHMRPSTVIVRAFDGACSTVVRDIEILIQIGPCTFDITFQVMDITSAYSFLLGRPWIHSTGAVPSTLHQKIKFAVDQKLVIISELEDILVSRLASMPYVEAVEEAFESSFQSFEITDATTLHGKFGIPKPRLLEATFKGENGSLDKLLKMAKNTKKFGLRYKPSRGYIIRVRSLEKAKRLSRFENEERDYPRRIVPRLNHSFRSAGIIHQEYDESSAVAVVTEEREQVGPFV</sequence>
<dbReference type="AlphaFoldDB" id="A0A6J1BU14"/>
<dbReference type="KEGG" id="mcha:111004780"/>
<dbReference type="PANTHER" id="PTHR32108:SF9">
    <property type="entry name" value="REVERSE TRANSCRIPTASE RNASE H-LIKE DOMAIN-CONTAINING PROTEIN"/>
    <property type="match status" value="1"/>
</dbReference>
<evidence type="ECO:0000256" key="1">
    <source>
        <dbReference type="SAM" id="MobiDB-lite"/>
    </source>
</evidence>
<accession>A0A6J1BU14</accession>
<dbReference type="RefSeq" id="XP_022131653.1">
    <property type="nucleotide sequence ID" value="XM_022275961.1"/>
</dbReference>
<proteinExistence type="predicted"/>
<dbReference type="Proteomes" id="UP000504603">
    <property type="component" value="Unplaced"/>
</dbReference>
<evidence type="ECO:0000313" key="2">
    <source>
        <dbReference type="Proteomes" id="UP000504603"/>
    </source>
</evidence>
<feature type="region of interest" description="Disordered" evidence="1">
    <location>
        <begin position="312"/>
        <end position="336"/>
    </location>
</feature>
<protein>
    <submittedName>
        <fullName evidence="3">Uncharacterized protein LOC111004780</fullName>
    </submittedName>
</protein>
<dbReference type="GeneID" id="111004780"/>
<evidence type="ECO:0000313" key="3">
    <source>
        <dbReference type="RefSeq" id="XP_022131653.1"/>
    </source>
</evidence>
<dbReference type="Gene3D" id="2.40.70.10">
    <property type="entry name" value="Acid Proteases"/>
    <property type="match status" value="1"/>
</dbReference>
<dbReference type="InterPro" id="IPR021109">
    <property type="entry name" value="Peptidase_aspartic_dom_sf"/>
</dbReference>
<reference evidence="3" key="1">
    <citation type="submission" date="2025-08" db="UniProtKB">
        <authorList>
            <consortium name="RefSeq"/>
        </authorList>
    </citation>
    <scope>IDENTIFICATION</scope>
    <source>
        <strain evidence="3">OHB3-1</strain>
    </source>
</reference>
<dbReference type="OrthoDB" id="1433911at2759"/>
<dbReference type="PANTHER" id="PTHR32108">
    <property type="entry name" value="DNA-DIRECTED RNA POLYMERASE SUBUNIT ALPHA"/>
    <property type="match status" value="1"/>
</dbReference>
<name>A0A6J1BU14_MOMCH</name>
<dbReference type="CDD" id="cd00303">
    <property type="entry name" value="retropepsin_like"/>
    <property type="match status" value="1"/>
</dbReference>
<keyword evidence="2" id="KW-1185">Reference proteome</keyword>
<dbReference type="SUPFAM" id="SSF50630">
    <property type="entry name" value="Acid proteases"/>
    <property type="match status" value="1"/>
</dbReference>
<organism evidence="2 3">
    <name type="scientific">Momordica charantia</name>
    <name type="common">Bitter gourd</name>
    <name type="synonym">Balsam pear</name>
    <dbReference type="NCBI Taxonomy" id="3673"/>
    <lineage>
        <taxon>Eukaryota</taxon>
        <taxon>Viridiplantae</taxon>
        <taxon>Streptophyta</taxon>
        <taxon>Embryophyta</taxon>
        <taxon>Tracheophyta</taxon>
        <taxon>Spermatophyta</taxon>
        <taxon>Magnoliopsida</taxon>
        <taxon>eudicotyledons</taxon>
        <taxon>Gunneridae</taxon>
        <taxon>Pentapetalae</taxon>
        <taxon>rosids</taxon>
        <taxon>fabids</taxon>
        <taxon>Cucurbitales</taxon>
        <taxon>Cucurbitaceae</taxon>
        <taxon>Momordiceae</taxon>
        <taxon>Momordica</taxon>
    </lineage>
</organism>